<dbReference type="Proteomes" id="UP000734854">
    <property type="component" value="Unassembled WGS sequence"/>
</dbReference>
<accession>A0A8J5FX18</accession>
<organism evidence="2 3">
    <name type="scientific">Zingiber officinale</name>
    <name type="common">Ginger</name>
    <name type="synonym">Amomum zingiber</name>
    <dbReference type="NCBI Taxonomy" id="94328"/>
    <lineage>
        <taxon>Eukaryota</taxon>
        <taxon>Viridiplantae</taxon>
        <taxon>Streptophyta</taxon>
        <taxon>Embryophyta</taxon>
        <taxon>Tracheophyta</taxon>
        <taxon>Spermatophyta</taxon>
        <taxon>Magnoliopsida</taxon>
        <taxon>Liliopsida</taxon>
        <taxon>Zingiberales</taxon>
        <taxon>Zingiberaceae</taxon>
        <taxon>Zingiber</taxon>
    </lineage>
</organism>
<name>A0A8J5FX18_ZINOF</name>
<evidence type="ECO:0000313" key="2">
    <source>
        <dbReference type="EMBL" id="KAG6492351.1"/>
    </source>
</evidence>
<feature type="compositionally biased region" description="Polar residues" evidence="1">
    <location>
        <begin position="44"/>
        <end position="56"/>
    </location>
</feature>
<gene>
    <name evidence="2" type="ORF">ZIOFF_047308</name>
</gene>
<evidence type="ECO:0000256" key="1">
    <source>
        <dbReference type="SAM" id="MobiDB-lite"/>
    </source>
</evidence>
<comment type="caution">
    <text evidence="2">The sequence shown here is derived from an EMBL/GenBank/DDBJ whole genome shotgun (WGS) entry which is preliminary data.</text>
</comment>
<feature type="compositionally biased region" description="Basic and acidic residues" evidence="1">
    <location>
        <begin position="17"/>
        <end position="37"/>
    </location>
</feature>
<dbReference type="InterPro" id="IPR044593">
    <property type="entry name" value="FLZ8/MARD1"/>
</dbReference>
<reference evidence="2 3" key="1">
    <citation type="submission" date="2020-08" db="EMBL/GenBank/DDBJ databases">
        <title>Plant Genome Project.</title>
        <authorList>
            <person name="Zhang R.-G."/>
        </authorList>
    </citation>
    <scope>NUCLEOTIDE SEQUENCE [LARGE SCALE GENOMIC DNA]</scope>
    <source>
        <tissue evidence="2">Rhizome</tissue>
    </source>
</reference>
<dbReference type="AlphaFoldDB" id="A0A8J5FX18"/>
<protein>
    <submittedName>
        <fullName evidence="2">Uncharacterized protein</fullName>
    </submittedName>
</protein>
<proteinExistence type="predicted"/>
<sequence>MLRFRNLQVPDLFKGASSHEQERIRTREEIMQRERSIRVAGKPSPSSSHADTKGKNLSSPLFLFPNLNPTSILEPKRSPFSKRPPKAPLLELQSEPIGLAILDALVDDKENGKMVLFGSQLKVRIPSMESLRSPIEFGVKNKESQLALVSPGRPLSPAVTASATELETLESYTCVISRGSNPKTTHIFDDCVLESCGDWRSSIYSTQEEQH</sequence>
<evidence type="ECO:0000313" key="3">
    <source>
        <dbReference type="Proteomes" id="UP000734854"/>
    </source>
</evidence>
<dbReference type="EMBL" id="JACMSC010000013">
    <property type="protein sequence ID" value="KAG6492351.1"/>
    <property type="molecule type" value="Genomic_DNA"/>
</dbReference>
<feature type="region of interest" description="Disordered" evidence="1">
    <location>
        <begin position="16"/>
        <end position="56"/>
    </location>
</feature>
<dbReference type="PANTHER" id="PTHR46443">
    <property type="entry name" value="FCS-LIKE ZINC FINGER 8"/>
    <property type="match status" value="1"/>
</dbReference>
<dbReference type="PANTHER" id="PTHR46443:SF3">
    <property type="entry name" value="PROTEIN MARD1"/>
    <property type="match status" value="1"/>
</dbReference>
<keyword evidence="3" id="KW-1185">Reference proteome</keyword>